<protein>
    <submittedName>
        <fullName evidence="5">AraC family transcriptional regulator</fullName>
    </submittedName>
</protein>
<keyword evidence="2" id="KW-0238">DNA-binding</keyword>
<dbReference type="PROSITE" id="PS01124">
    <property type="entry name" value="HTH_ARAC_FAMILY_2"/>
    <property type="match status" value="1"/>
</dbReference>
<dbReference type="EMBL" id="CP060790">
    <property type="protein sequence ID" value="QNP61016.1"/>
    <property type="molecule type" value="Genomic_DNA"/>
</dbReference>
<dbReference type="SMART" id="SM00342">
    <property type="entry name" value="HTH_ARAC"/>
    <property type="match status" value="1"/>
</dbReference>
<feature type="domain" description="HTH araC/xylS-type" evidence="4">
    <location>
        <begin position="221"/>
        <end position="322"/>
    </location>
</feature>
<dbReference type="InterPro" id="IPR009057">
    <property type="entry name" value="Homeodomain-like_sf"/>
</dbReference>
<dbReference type="InterPro" id="IPR018060">
    <property type="entry name" value="HTH_AraC"/>
</dbReference>
<gene>
    <name evidence="5" type="ORF">H9L24_09890</name>
</gene>
<keyword evidence="3" id="KW-0804">Transcription</keyword>
<dbReference type="PANTHER" id="PTHR46796:SF6">
    <property type="entry name" value="ARAC SUBFAMILY"/>
    <property type="match status" value="1"/>
</dbReference>
<dbReference type="AlphaFoldDB" id="A0A7H0HKF0"/>
<proteinExistence type="predicted"/>
<dbReference type="Proteomes" id="UP000516057">
    <property type="component" value="Chromosome"/>
</dbReference>
<reference evidence="5 6" key="1">
    <citation type="submission" date="2020-08" db="EMBL/GenBank/DDBJ databases">
        <title>Genome sequence of Acidovorax monticola KACC 19171T.</title>
        <authorList>
            <person name="Hyun D.-W."/>
            <person name="Bae J.-W."/>
        </authorList>
    </citation>
    <scope>NUCLEOTIDE SEQUENCE [LARGE SCALE GENOMIC DNA]</scope>
    <source>
        <strain evidence="5 6">KACC 19171</strain>
    </source>
</reference>
<evidence type="ECO:0000256" key="2">
    <source>
        <dbReference type="ARBA" id="ARBA00023125"/>
    </source>
</evidence>
<dbReference type="RefSeq" id="WP_187737993.1">
    <property type="nucleotide sequence ID" value="NZ_CP060790.1"/>
</dbReference>
<dbReference type="Gene3D" id="1.10.10.60">
    <property type="entry name" value="Homeodomain-like"/>
    <property type="match status" value="1"/>
</dbReference>
<keyword evidence="1" id="KW-0805">Transcription regulation</keyword>
<evidence type="ECO:0000313" key="5">
    <source>
        <dbReference type="EMBL" id="QNP61016.1"/>
    </source>
</evidence>
<evidence type="ECO:0000256" key="3">
    <source>
        <dbReference type="ARBA" id="ARBA00023163"/>
    </source>
</evidence>
<evidence type="ECO:0000256" key="1">
    <source>
        <dbReference type="ARBA" id="ARBA00023015"/>
    </source>
</evidence>
<sequence>MTPAHDAAVPLDTRLCLHTLPTDRRLSAMRDYLAGVIRVDVAPLHADRPLHYRASLRTVPGASWGGAHVGAVCTTRTAQLCKDGQDDLMLLMPSAEALIEQPGREALHLRPGDAALLSQARPMRVSQQAGASWVLRVPHRDVARMLPRLSDAPMLVLRRGTPTLQLLRRFGRLLESDPLRGAASLQLAGRQLQDMLAVVLGQSPDYAAWAEEHSLAAARLRAVQADIAAHLGQGRLGLEWLAARQGLSPRHLQRLLAAHGTSYQEAVRQARLQAAYALLTEPRNAGMSISAIAHTCGFSEASALNRVFKQHYGMTPGEARWGCLNVDSA</sequence>
<dbReference type="InterPro" id="IPR050204">
    <property type="entry name" value="AraC_XylS_family_regulators"/>
</dbReference>
<dbReference type="GO" id="GO:0003700">
    <property type="term" value="F:DNA-binding transcription factor activity"/>
    <property type="evidence" value="ECO:0007669"/>
    <property type="project" value="InterPro"/>
</dbReference>
<evidence type="ECO:0000259" key="4">
    <source>
        <dbReference type="PROSITE" id="PS01124"/>
    </source>
</evidence>
<keyword evidence="6" id="KW-1185">Reference proteome</keyword>
<organism evidence="5 6">
    <name type="scientific">Paenacidovorax monticola</name>
    <dbReference type="NCBI Taxonomy" id="1926868"/>
    <lineage>
        <taxon>Bacteria</taxon>
        <taxon>Pseudomonadati</taxon>
        <taxon>Pseudomonadota</taxon>
        <taxon>Betaproteobacteria</taxon>
        <taxon>Burkholderiales</taxon>
        <taxon>Comamonadaceae</taxon>
        <taxon>Paenacidovorax</taxon>
    </lineage>
</organism>
<accession>A0A7H0HKF0</accession>
<dbReference type="GO" id="GO:0043565">
    <property type="term" value="F:sequence-specific DNA binding"/>
    <property type="evidence" value="ECO:0007669"/>
    <property type="project" value="InterPro"/>
</dbReference>
<dbReference type="SUPFAM" id="SSF46689">
    <property type="entry name" value="Homeodomain-like"/>
    <property type="match status" value="1"/>
</dbReference>
<name>A0A7H0HKF0_9BURK</name>
<dbReference type="PANTHER" id="PTHR46796">
    <property type="entry name" value="HTH-TYPE TRANSCRIPTIONAL ACTIVATOR RHAS-RELATED"/>
    <property type="match status" value="1"/>
</dbReference>
<evidence type="ECO:0000313" key="6">
    <source>
        <dbReference type="Proteomes" id="UP000516057"/>
    </source>
</evidence>
<dbReference type="Pfam" id="PF12833">
    <property type="entry name" value="HTH_18"/>
    <property type="match status" value="1"/>
</dbReference>
<dbReference type="KEGG" id="amon:H9L24_09890"/>